<feature type="compositionally biased region" description="Low complexity" evidence="5">
    <location>
        <begin position="180"/>
        <end position="191"/>
    </location>
</feature>
<evidence type="ECO:0000256" key="4">
    <source>
        <dbReference type="ARBA" id="ARBA00023136"/>
    </source>
</evidence>
<organism evidence="11 12">
    <name type="scientific">Amphiplicatus metriothermophilus</name>
    <dbReference type="NCBI Taxonomy" id="1519374"/>
    <lineage>
        <taxon>Bacteria</taxon>
        <taxon>Pseudomonadati</taxon>
        <taxon>Pseudomonadota</taxon>
        <taxon>Alphaproteobacteria</taxon>
        <taxon>Parvularculales</taxon>
        <taxon>Parvularculaceae</taxon>
        <taxon>Amphiplicatus</taxon>
    </lineage>
</organism>
<accession>A0A239PK73</accession>
<dbReference type="InterPro" id="IPR029045">
    <property type="entry name" value="ClpP/crotonase-like_dom_sf"/>
</dbReference>
<dbReference type="RefSeq" id="WP_089410943.1">
    <property type="nucleotide sequence ID" value="NZ_FZQA01000001.1"/>
</dbReference>
<dbReference type="InterPro" id="IPR056738">
    <property type="entry name" value="NfeD1b_N"/>
</dbReference>
<feature type="domain" description="NfeD integral membrane" evidence="9">
    <location>
        <begin position="301"/>
        <end position="415"/>
    </location>
</feature>
<protein>
    <submittedName>
        <fullName evidence="11">Membrane-bound serine protease (ClpP class)</fullName>
    </submittedName>
</protein>
<keyword evidence="3 6" id="KW-1133">Transmembrane helix</keyword>
<feature type="signal peptide" evidence="7">
    <location>
        <begin position="1"/>
        <end position="31"/>
    </location>
</feature>
<evidence type="ECO:0000256" key="3">
    <source>
        <dbReference type="ARBA" id="ARBA00022989"/>
    </source>
</evidence>
<gene>
    <name evidence="11" type="ORF">SAMN06297382_0445</name>
</gene>
<keyword evidence="2 6" id="KW-0812">Transmembrane</keyword>
<keyword evidence="12" id="KW-1185">Reference proteome</keyword>
<dbReference type="Pfam" id="PF24961">
    <property type="entry name" value="NfeD_membrane"/>
    <property type="match status" value="1"/>
</dbReference>
<feature type="transmembrane region" description="Helical" evidence="6">
    <location>
        <begin position="395"/>
        <end position="419"/>
    </location>
</feature>
<dbReference type="CDD" id="cd07020">
    <property type="entry name" value="Clp_protease_NfeD_1"/>
    <property type="match status" value="1"/>
</dbReference>
<evidence type="ECO:0000256" key="6">
    <source>
        <dbReference type="SAM" id="Phobius"/>
    </source>
</evidence>
<dbReference type="InterPro" id="IPR002810">
    <property type="entry name" value="NfeD-like_C"/>
</dbReference>
<dbReference type="GO" id="GO:0008233">
    <property type="term" value="F:peptidase activity"/>
    <property type="evidence" value="ECO:0007669"/>
    <property type="project" value="UniProtKB-KW"/>
</dbReference>
<dbReference type="PANTHER" id="PTHR33507">
    <property type="entry name" value="INNER MEMBRANE PROTEIN YBBJ"/>
    <property type="match status" value="1"/>
</dbReference>
<feature type="chain" id="PRO_5013099802" evidence="7">
    <location>
        <begin position="32"/>
        <end position="501"/>
    </location>
</feature>
<evidence type="ECO:0000256" key="1">
    <source>
        <dbReference type="ARBA" id="ARBA00004141"/>
    </source>
</evidence>
<dbReference type="Gene3D" id="2.40.50.140">
    <property type="entry name" value="Nucleic acid-binding proteins"/>
    <property type="match status" value="1"/>
</dbReference>
<keyword evidence="4 6" id="KW-0472">Membrane</keyword>
<name>A0A239PK73_9PROT</name>
<dbReference type="OrthoDB" id="5289056at2"/>
<dbReference type="SUPFAM" id="SSF52096">
    <property type="entry name" value="ClpP/crotonase"/>
    <property type="match status" value="1"/>
</dbReference>
<dbReference type="InterPro" id="IPR056739">
    <property type="entry name" value="NfeD_membrane"/>
</dbReference>
<dbReference type="AlphaFoldDB" id="A0A239PK73"/>
<proteinExistence type="predicted"/>
<comment type="subcellular location">
    <subcellularLocation>
        <location evidence="1">Membrane</location>
        <topology evidence="1">Multi-pass membrane protein</topology>
    </subcellularLocation>
</comment>
<keyword evidence="11" id="KW-0378">Hydrolase</keyword>
<dbReference type="InterPro" id="IPR052165">
    <property type="entry name" value="Membrane_assoc_protease"/>
</dbReference>
<feature type="transmembrane region" description="Helical" evidence="6">
    <location>
        <begin position="346"/>
        <end position="363"/>
    </location>
</feature>
<evidence type="ECO:0000256" key="7">
    <source>
        <dbReference type="SAM" id="SignalP"/>
    </source>
</evidence>
<evidence type="ECO:0000256" key="2">
    <source>
        <dbReference type="ARBA" id="ARBA00022692"/>
    </source>
</evidence>
<keyword evidence="7" id="KW-0732">Signal</keyword>
<sequence length="501" mass="52207">MKHGRGKAARLGFFAALVAAGLGLLGLSALAQNEVGEAGPDAAARKGVLLSLTGPVTPANARYLAREIGAASAAGKEVVVIEIDTPGGLMDSMKTIIKAILASETPVATYVSPQGARSASAGLYIMYAAHVSAMAPSTNTGAATPVEIGGAPSEDNPFEEPAPRESAPEDQQGEGESDGESSAPEESPAGGRTLSNEGAMRAKVINDAAAYIRSLAEERGRNADWAERAVREGISATSREALDLGVIDLIAEDIDDLLAQMDGRSVKVASGEKTLRTKDLLLERVEPTMIEKILGFIADPNVAVILMSLGTTGIIIEMWNPGSIFPGLLGLTCLILGLYSFQVLPYNWLGLVLMGAGALFMMIEAYTPTFGLAGLSGLLLFGFGLFVIFPEGFKVSPAVIGTMLAIVGALLAAVLVAFVGSRSHGPLIGTEAIRRREGIVDDWDGKEGHVIVEGERWRARCDKPLKKGDRVRVVEVDGLVLVVRQAKGQGLLGGLVAGEAG</sequence>
<evidence type="ECO:0000313" key="12">
    <source>
        <dbReference type="Proteomes" id="UP000198346"/>
    </source>
</evidence>
<dbReference type="EMBL" id="FZQA01000001">
    <property type="protein sequence ID" value="SNT67950.1"/>
    <property type="molecule type" value="Genomic_DNA"/>
</dbReference>
<dbReference type="GO" id="GO:0006508">
    <property type="term" value="P:proteolysis"/>
    <property type="evidence" value="ECO:0007669"/>
    <property type="project" value="UniProtKB-KW"/>
</dbReference>
<evidence type="ECO:0000256" key="5">
    <source>
        <dbReference type="SAM" id="MobiDB-lite"/>
    </source>
</evidence>
<evidence type="ECO:0000259" key="9">
    <source>
        <dbReference type="Pfam" id="PF24961"/>
    </source>
</evidence>
<reference evidence="11 12" key="1">
    <citation type="submission" date="2017-07" db="EMBL/GenBank/DDBJ databases">
        <authorList>
            <person name="Sun Z.S."/>
            <person name="Albrecht U."/>
            <person name="Echele G."/>
            <person name="Lee C.C."/>
        </authorList>
    </citation>
    <scope>NUCLEOTIDE SEQUENCE [LARGE SCALE GENOMIC DNA]</scope>
    <source>
        <strain evidence="11 12">CGMCC 1.12710</strain>
    </source>
</reference>
<keyword evidence="11" id="KW-0645">Protease</keyword>
<feature type="transmembrane region" description="Helical" evidence="6">
    <location>
        <begin position="370"/>
        <end position="389"/>
    </location>
</feature>
<dbReference type="InterPro" id="IPR012340">
    <property type="entry name" value="NA-bd_OB-fold"/>
</dbReference>
<dbReference type="SUPFAM" id="SSF141322">
    <property type="entry name" value="NfeD domain-like"/>
    <property type="match status" value="1"/>
</dbReference>
<dbReference type="Pfam" id="PF01957">
    <property type="entry name" value="NfeD"/>
    <property type="match status" value="1"/>
</dbReference>
<dbReference type="Pfam" id="PF25145">
    <property type="entry name" value="NfeD1b_N"/>
    <property type="match status" value="1"/>
</dbReference>
<dbReference type="Gene3D" id="3.90.226.10">
    <property type="entry name" value="2-enoyl-CoA Hydratase, Chain A, domain 1"/>
    <property type="match status" value="1"/>
</dbReference>
<feature type="transmembrane region" description="Helical" evidence="6">
    <location>
        <begin position="293"/>
        <end position="316"/>
    </location>
</feature>
<evidence type="ECO:0000313" key="11">
    <source>
        <dbReference type="EMBL" id="SNT67950.1"/>
    </source>
</evidence>
<feature type="domain" description="NfeD-like C-terminal" evidence="8">
    <location>
        <begin position="436"/>
        <end position="484"/>
    </location>
</feature>
<dbReference type="PANTHER" id="PTHR33507:SF4">
    <property type="entry name" value="NODULATION COMPETITIVENESS PROTEIN NFED"/>
    <property type="match status" value="1"/>
</dbReference>
<feature type="domain" description="NfeD1b N-terminal" evidence="10">
    <location>
        <begin position="60"/>
        <end position="152"/>
    </location>
</feature>
<feature type="region of interest" description="Disordered" evidence="5">
    <location>
        <begin position="142"/>
        <end position="198"/>
    </location>
</feature>
<dbReference type="GO" id="GO:0016020">
    <property type="term" value="C:membrane"/>
    <property type="evidence" value="ECO:0007669"/>
    <property type="project" value="UniProtKB-SubCell"/>
</dbReference>
<feature type="transmembrane region" description="Helical" evidence="6">
    <location>
        <begin position="323"/>
        <end position="340"/>
    </location>
</feature>
<evidence type="ECO:0000259" key="10">
    <source>
        <dbReference type="Pfam" id="PF25145"/>
    </source>
</evidence>
<evidence type="ECO:0000259" key="8">
    <source>
        <dbReference type="Pfam" id="PF01957"/>
    </source>
</evidence>
<dbReference type="Proteomes" id="UP000198346">
    <property type="component" value="Unassembled WGS sequence"/>
</dbReference>